<sequence length="552" mass="63494">MDAILMFDVLLYLNGYYYLLAVICHPVMVIAKYFSPNYETPEYITRDVIVVATMVVTDLLKILIYKKLREHRKVIAVIIGVLFISVTFACTLYLLVWQIGTTKMEYIISSITMALYFAELVFGILTFFPCLSSMDAPLFFEVLLYLNCYYFGLFFVSETIMVLAKYFSNKFPTPNINLDGGILCIIMLAEFTKLLTFRKIRESRPGLSNFLAISLTIISLLGLLYVLILQHPVLKMEYIVCAIMFVLMVTIAVYGFLQFLPCCQKKITSMDARLFFEVLLYINCYYFGLFFVAETGMALAKYFSVLSPPHIGRDAGILVMIMLAELTKLITFRKIKETKPALSNFLAVSLTIISLLGLLLGDLQNLVNQLYEALNVKDHHVQKELHIHTELETLQQEIQPLEDTRNQLEIVAQRKSNWLAWAGLGLMSVQFGILARLTWWEYSWDIMEPITYFVTYGTAMACYAYFVLTKQEYVLTDVKDRQHLLTVHKKAKKLGFDVDKYNALRQRITDLEKDLRKLKDPLKVSNLPPQQRTLNKTETTTELDAKKSPQTA</sequence>
<evidence type="ECO:0000256" key="13">
    <source>
        <dbReference type="ARBA" id="ARBA00023303"/>
    </source>
</evidence>
<keyword evidence="13" id="KW-0407">Ion channel</keyword>
<protein>
    <submittedName>
        <fullName evidence="18">Mitochondrial calcium uniporter</fullName>
    </submittedName>
</protein>
<evidence type="ECO:0000256" key="14">
    <source>
        <dbReference type="ARBA" id="ARBA00036634"/>
    </source>
</evidence>
<evidence type="ECO:0000256" key="9">
    <source>
        <dbReference type="ARBA" id="ARBA00022989"/>
    </source>
</evidence>
<evidence type="ECO:0000256" key="8">
    <source>
        <dbReference type="ARBA" id="ARBA00022837"/>
    </source>
</evidence>
<evidence type="ECO:0000256" key="16">
    <source>
        <dbReference type="SAM" id="Phobius"/>
    </source>
</evidence>
<dbReference type="PANTHER" id="PTHR13462:SF10">
    <property type="entry name" value="CALCIUM UNIPORTER PROTEIN, MITOCHONDRIAL"/>
    <property type="match status" value="1"/>
</dbReference>
<keyword evidence="9 16" id="KW-1133">Transmembrane helix</keyword>
<comment type="catalytic activity">
    <reaction evidence="14">
        <text>Ca(2+)(in) = Ca(2+)(out)</text>
        <dbReference type="Rhea" id="RHEA:29671"/>
        <dbReference type="ChEBI" id="CHEBI:29108"/>
    </reaction>
</comment>
<dbReference type="PANTHER" id="PTHR13462">
    <property type="entry name" value="CALCIUM UNIPORTER PROTEIN, MITOCHONDRIAL"/>
    <property type="match status" value="1"/>
</dbReference>
<feature type="transmembrane region" description="Helical" evidence="16">
    <location>
        <begin position="236"/>
        <end position="257"/>
    </location>
</feature>
<keyword evidence="8" id="KW-0106">Calcium</keyword>
<evidence type="ECO:0000256" key="11">
    <source>
        <dbReference type="ARBA" id="ARBA00023128"/>
    </source>
</evidence>
<evidence type="ECO:0000256" key="7">
    <source>
        <dbReference type="ARBA" id="ARBA00022792"/>
    </source>
</evidence>
<keyword evidence="4" id="KW-0109">Calcium transport</keyword>
<dbReference type="Proteomes" id="UP001458880">
    <property type="component" value="Unassembled WGS sequence"/>
</dbReference>
<keyword evidence="7" id="KW-0999">Mitochondrion inner membrane</keyword>
<keyword evidence="10" id="KW-0406">Ion transport</keyword>
<keyword evidence="3" id="KW-0813">Transport</keyword>
<dbReference type="GO" id="GO:1990246">
    <property type="term" value="C:uniplex complex"/>
    <property type="evidence" value="ECO:0007669"/>
    <property type="project" value="TreeGrafter"/>
</dbReference>
<feature type="region of interest" description="Disordered" evidence="15">
    <location>
        <begin position="524"/>
        <end position="552"/>
    </location>
</feature>
<feature type="compositionally biased region" description="Basic and acidic residues" evidence="15">
    <location>
        <begin position="543"/>
        <end position="552"/>
    </location>
</feature>
<feature type="transmembrane region" description="Helical" evidence="16">
    <location>
        <begin position="450"/>
        <end position="468"/>
    </location>
</feature>
<keyword evidence="12 16" id="KW-0472">Membrane</keyword>
<evidence type="ECO:0000256" key="2">
    <source>
        <dbReference type="ARBA" id="ARBA00005653"/>
    </source>
</evidence>
<comment type="caution">
    <text evidence="18">The sequence shown here is derived from an EMBL/GenBank/DDBJ whole genome shotgun (WGS) entry which is preliminary data.</text>
</comment>
<dbReference type="EMBL" id="JASPKY010000840">
    <property type="protein sequence ID" value="KAK9681151.1"/>
    <property type="molecule type" value="Genomic_DNA"/>
</dbReference>
<dbReference type="GO" id="GO:0005262">
    <property type="term" value="F:calcium channel activity"/>
    <property type="evidence" value="ECO:0007669"/>
    <property type="project" value="UniProtKB-KW"/>
</dbReference>
<evidence type="ECO:0000256" key="10">
    <source>
        <dbReference type="ARBA" id="ARBA00023065"/>
    </source>
</evidence>
<feature type="transmembrane region" description="Helical" evidence="16">
    <location>
        <begin position="143"/>
        <end position="164"/>
    </location>
</feature>
<feature type="transmembrane region" description="Helical" evidence="16">
    <location>
        <begin position="418"/>
        <end position="438"/>
    </location>
</feature>
<dbReference type="Pfam" id="PF04678">
    <property type="entry name" value="MCU"/>
    <property type="match status" value="1"/>
</dbReference>
<keyword evidence="6 16" id="KW-0812">Transmembrane</keyword>
<feature type="transmembrane region" description="Helical" evidence="16">
    <location>
        <begin position="43"/>
        <end position="63"/>
    </location>
</feature>
<feature type="domain" description="Calcium uniporter protein C-terminal" evidence="17">
    <location>
        <begin position="361"/>
        <end position="504"/>
    </location>
</feature>
<feature type="transmembrane region" description="Helical" evidence="16">
    <location>
        <begin position="176"/>
        <end position="195"/>
    </location>
</feature>
<evidence type="ECO:0000259" key="17">
    <source>
        <dbReference type="Pfam" id="PF04678"/>
    </source>
</evidence>
<organism evidence="18 19">
    <name type="scientific">Popillia japonica</name>
    <name type="common">Japanese beetle</name>
    <dbReference type="NCBI Taxonomy" id="7064"/>
    <lineage>
        <taxon>Eukaryota</taxon>
        <taxon>Metazoa</taxon>
        <taxon>Ecdysozoa</taxon>
        <taxon>Arthropoda</taxon>
        <taxon>Hexapoda</taxon>
        <taxon>Insecta</taxon>
        <taxon>Pterygota</taxon>
        <taxon>Neoptera</taxon>
        <taxon>Endopterygota</taxon>
        <taxon>Coleoptera</taxon>
        <taxon>Polyphaga</taxon>
        <taxon>Scarabaeiformia</taxon>
        <taxon>Scarabaeidae</taxon>
        <taxon>Rutelinae</taxon>
        <taxon>Popillia</taxon>
    </lineage>
</organism>
<dbReference type="InterPro" id="IPR039055">
    <property type="entry name" value="MCU_fam"/>
</dbReference>
<gene>
    <name evidence="18" type="ORF">QE152_g38529</name>
</gene>
<dbReference type="InterPro" id="IPR019184">
    <property type="entry name" value="Uncharacterised_TM-17"/>
</dbReference>
<evidence type="ECO:0000256" key="12">
    <source>
        <dbReference type="ARBA" id="ARBA00023136"/>
    </source>
</evidence>
<accession>A0AAW1HXM1</accession>
<dbReference type="GO" id="GO:0036444">
    <property type="term" value="P:calcium import into the mitochondrion"/>
    <property type="evidence" value="ECO:0007669"/>
    <property type="project" value="TreeGrafter"/>
</dbReference>
<evidence type="ECO:0000256" key="1">
    <source>
        <dbReference type="ARBA" id="ARBA00004448"/>
    </source>
</evidence>
<evidence type="ECO:0000256" key="6">
    <source>
        <dbReference type="ARBA" id="ARBA00022692"/>
    </source>
</evidence>
<name>A0AAW1HXM1_POPJA</name>
<keyword evidence="19" id="KW-1185">Reference proteome</keyword>
<evidence type="ECO:0000313" key="18">
    <source>
        <dbReference type="EMBL" id="KAK9681151.1"/>
    </source>
</evidence>
<feature type="transmembrane region" description="Helical" evidence="16">
    <location>
        <begin position="278"/>
        <end position="299"/>
    </location>
</feature>
<feature type="transmembrane region" description="Helical" evidence="16">
    <location>
        <begin position="207"/>
        <end position="230"/>
    </location>
</feature>
<feature type="transmembrane region" description="Helical" evidence="16">
    <location>
        <begin position="311"/>
        <end position="330"/>
    </location>
</feature>
<keyword evidence="11" id="KW-0496">Mitochondrion</keyword>
<dbReference type="GO" id="GO:0015292">
    <property type="term" value="F:uniporter activity"/>
    <property type="evidence" value="ECO:0007669"/>
    <property type="project" value="TreeGrafter"/>
</dbReference>
<dbReference type="InterPro" id="IPR006769">
    <property type="entry name" value="MCU_C"/>
</dbReference>
<dbReference type="AlphaFoldDB" id="A0AAW1HXM1"/>
<comment type="subcellular location">
    <subcellularLocation>
        <location evidence="1">Mitochondrion inner membrane</location>
        <topology evidence="1">Multi-pass membrane protein</topology>
    </subcellularLocation>
</comment>
<evidence type="ECO:0000256" key="4">
    <source>
        <dbReference type="ARBA" id="ARBA00022568"/>
    </source>
</evidence>
<feature type="transmembrane region" description="Helical" evidence="16">
    <location>
        <begin position="106"/>
        <end position="131"/>
    </location>
</feature>
<evidence type="ECO:0000256" key="15">
    <source>
        <dbReference type="SAM" id="MobiDB-lite"/>
    </source>
</evidence>
<evidence type="ECO:0000256" key="5">
    <source>
        <dbReference type="ARBA" id="ARBA00022673"/>
    </source>
</evidence>
<proteinExistence type="inferred from homology"/>
<keyword evidence="5" id="KW-0107">Calcium channel</keyword>
<comment type="similarity">
    <text evidence="2">Belongs to the MCU (TC 1.A.77) family.</text>
</comment>
<feature type="transmembrane region" description="Helical" evidence="16">
    <location>
        <begin position="9"/>
        <end position="31"/>
    </location>
</feature>
<dbReference type="Pfam" id="PF09799">
    <property type="entry name" value="Transmemb_17"/>
    <property type="match status" value="2"/>
</dbReference>
<dbReference type="GO" id="GO:0051560">
    <property type="term" value="P:mitochondrial calcium ion homeostasis"/>
    <property type="evidence" value="ECO:0007669"/>
    <property type="project" value="InterPro"/>
</dbReference>
<feature type="transmembrane region" description="Helical" evidence="16">
    <location>
        <begin position="75"/>
        <end position="100"/>
    </location>
</feature>
<evidence type="ECO:0000256" key="3">
    <source>
        <dbReference type="ARBA" id="ARBA00022448"/>
    </source>
</evidence>
<evidence type="ECO:0000313" key="19">
    <source>
        <dbReference type="Proteomes" id="UP001458880"/>
    </source>
</evidence>
<feature type="compositionally biased region" description="Polar residues" evidence="15">
    <location>
        <begin position="527"/>
        <end position="542"/>
    </location>
</feature>
<reference evidence="18 19" key="1">
    <citation type="journal article" date="2024" name="BMC Genomics">
        <title>De novo assembly and annotation of Popillia japonica's genome with initial clues to its potential as an invasive pest.</title>
        <authorList>
            <person name="Cucini C."/>
            <person name="Boschi S."/>
            <person name="Funari R."/>
            <person name="Cardaioli E."/>
            <person name="Iannotti N."/>
            <person name="Marturano G."/>
            <person name="Paoli F."/>
            <person name="Bruttini M."/>
            <person name="Carapelli A."/>
            <person name="Frati F."/>
            <person name="Nardi F."/>
        </authorList>
    </citation>
    <scope>NUCLEOTIDE SEQUENCE [LARGE SCALE GENOMIC DNA]</scope>
    <source>
        <strain evidence="18">DMR45628</strain>
    </source>
</reference>